<dbReference type="PROSITE" id="PS51819">
    <property type="entry name" value="VOC"/>
    <property type="match status" value="1"/>
</dbReference>
<name>A0ABS0BAP2_9GAMM</name>
<dbReference type="InterPro" id="IPR004360">
    <property type="entry name" value="Glyas_Fos-R_dOase_dom"/>
</dbReference>
<dbReference type="PANTHER" id="PTHR36113">
    <property type="entry name" value="LYASE, PUTATIVE-RELATED-RELATED"/>
    <property type="match status" value="1"/>
</dbReference>
<dbReference type="CDD" id="cd08352">
    <property type="entry name" value="VOC_Bs_YwkD_like"/>
    <property type="match status" value="1"/>
</dbReference>
<keyword evidence="4" id="KW-1185">Reference proteome</keyword>
<evidence type="ECO:0000256" key="1">
    <source>
        <dbReference type="ARBA" id="ARBA00022723"/>
    </source>
</evidence>
<accession>A0ABS0BAP2</accession>
<evidence type="ECO:0000313" key="3">
    <source>
        <dbReference type="EMBL" id="MBF6026053.1"/>
    </source>
</evidence>
<protein>
    <submittedName>
        <fullName evidence="3">VOC family protein</fullName>
    </submittedName>
</protein>
<dbReference type="EMBL" id="JADLZT010000013">
    <property type="protein sequence ID" value="MBF6026053.1"/>
    <property type="molecule type" value="Genomic_DNA"/>
</dbReference>
<dbReference type="PANTHER" id="PTHR36113:SF6">
    <property type="entry name" value="FOSFOMYCIN RESISTANCE PROTEIN FOSX"/>
    <property type="match status" value="1"/>
</dbReference>
<keyword evidence="1" id="KW-0479">Metal-binding</keyword>
<dbReference type="Proteomes" id="UP001429984">
    <property type="component" value="Unassembled WGS sequence"/>
</dbReference>
<dbReference type="InterPro" id="IPR029068">
    <property type="entry name" value="Glyas_Bleomycin-R_OHBP_Dase"/>
</dbReference>
<dbReference type="InterPro" id="IPR037478">
    <property type="entry name" value="YwkD-like_dom"/>
</dbReference>
<organism evidence="3 4">
    <name type="scientific">Lysobacter niastensis</name>
    <dbReference type="NCBI Taxonomy" id="380629"/>
    <lineage>
        <taxon>Bacteria</taxon>
        <taxon>Pseudomonadati</taxon>
        <taxon>Pseudomonadota</taxon>
        <taxon>Gammaproteobacteria</taxon>
        <taxon>Lysobacterales</taxon>
        <taxon>Lysobacteraceae</taxon>
        <taxon>Lysobacter</taxon>
    </lineage>
</organism>
<feature type="domain" description="VOC" evidence="2">
    <location>
        <begin position="31"/>
        <end position="154"/>
    </location>
</feature>
<dbReference type="Pfam" id="PF00903">
    <property type="entry name" value="Glyoxalase"/>
    <property type="match status" value="1"/>
</dbReference>
<sequence length="160" mass="17788">MPHASRSAQSPDSRRSARCWKKADAVIGLRRVHHVAIICSDYARSKQFYTQVLGLRVLAEAYREARDSWKLDLALPDGTQLELFSFPSPPPRPSYPEACGLRHLAFEVDDVAAAAQALQGQGIAVEPLRIDEYTGRRFTFFADPDGLPIELYEASMSPGI</sequence>
<dbReference type="InterPro" id="IPR051332">
    <property type="entry name" value="Fosfomycin_Res_Enzymes"/>
</dbReference>
<gene>
    <name evidence="3" type="ORF">IU514_18640</name>
</gene>
<dbReference type="NCBIfam" id="NF008551">
    <property type="entry name" value="PRK11478.1"/>
    <property type="match status" value="1"/>
</dbReference>
<evidence type="ECO:0000313" key="4">
    <source>
        <dbReference type="Proteomes" id="UP001429984"/>
    </source>
</evidence>
<comment type="caution">
    <text evidence="3">The sequence shown here is derived from an EMBL/GenBank/DDBJ whole genome shotgun (WGS) entry which is preliminary data.</text>
</comment>
<reference evidence="3 4" key="1">
    <citation type="submission" date="2020-11" db="EMBL/GenBank/DDBJ databases">
        <title>Draft Genome Sequence and Secondary Metabolite Biosynthetic Potential of the Lysobacter niastensis Type strain DSM 18481.</title>
        <authorList>
            <person name="Turrini P."/>
            <person name="Artuso I."/>
            <person name="Tescari M."/>
            <person name="Lugli G.A."/>
            <person name="Frangipani E."/>
            <person name="Ventura M."/>
            <person name="Visca P."/>
        </authorList>
    </citation>
    <scope>NUCLEOTIDE SEQUENCE [LARGE SCALE GENOMIC DNA]</scope>
    <source>
        <strain evidence="3 4">DSM 18481</strain>
    </source>
</reference>
<dbReference type="InterPro" id="IPR037523">
    <property type="entry name" value="VOC_core"/>
</dbReference>
<evidence type="ECO:0000259" key="2">
    <source>
        <dbReference type="PROSITE" id="PS51819"/>
    </source>
</evidence>
<proteinExistence type="predicted"/>
<dbReference type="SUPFAM" id="SSF54593">
    <property type="entry name" value="Glyoxalase/Bleomycin resistance protein/Dihydroxybiphenyl dioxygenase"/>
    <property type="match status" value="1"/>
</dbReference>
<dbReference type="Gene3D" id="3.10.180.10">
    <property type="entry name" value="2,3-Dihydroxybiphenyl 1,2-Dioxygenase, domain 1"/>
    <property type="match status" value="1"/>
</dbReference>